<evidence type="ECO:0000256" key="1">
    <source>
        <dbReference type="SAM" id="MobiDB-lite"/>
    </source>
</evidence>
<dbReference type="InterPro" id="IPR014942">
    <property type="entry name" value="AbiEii"/>
</dbReference>
<protein>
    <submittedName>
        <fullName evidence="2">Nucleotidyl transferase AbiEii/AbiGii toxin family protein</fullName>
    </submittedName>
</protein>
<accession>A0ABT4TNS3</accession>
<comment type="caution">
    <text evidence="2">The sequence shown here is derived from an EMBL/GenBank/DDBJ whole genome shotgun (WGS) entry which is preliminary data.</text>
</comment>
<reference evidence="2" key="1">
    <citation type="submission" date="2023-01" db="EMBL/GenBank/DDBJ databases">
        <title>Draft genome sequence of Nocardiopsis sp. LSu2-4 isolated from halophytes.</title>
        <authorList>
            <person name="Duangmal K."/>
            <person name="Chantavorakit T."/>
        </authorList>
    </citation>
    <scope>NUCLEOTIDE SEQUENCE</scope>
    <source>
        <strain evidence="2">LSu2-4</strain>
    </source>
</reference>
<evidence type="ECO:0000313" key="2">
    <source>
        <dbReference type="EMBL" id="MDA2806030.1"/>
    </source>
</evidence>
<proteinExistence type="predicted"/>
<keyword evidence="2" id="KW-0808">Transferase</keyword>
<dbReference type="GO" id="GO:0016740">
    <property type="term" value="F:transferase activity"/>
    <property type="evidence" value="ECO:0007669"/>
    <property type="project" value="UniProtKB-KW"/>
</dbReference>
<dbReference type="EMBL" id="JAQFWP010000028">
    <property type="protein sequence ID" value="MDA2806030.1"/>
    <property type="molecule type" value="Genomic_DNA"/>
</dbReference>
<sequence>MEFAGDFETHLTLDARTPDRIEEAARWARAHGLKFTHIELDRGSSASQPMVTYHGHGTLDGELAVAERWAGRLSGAGLPVTRTKIEASPVNTGVPWTAEEAHTLPGHCYFEFHIKLLLAPDADLDALARLVKPHRARLSRNARRVREDGYQERFVTQRFSGVGRPTATALHRKLLDELEGQGLRYLPPRRAADAPEPGILGTEREFVVYDSALDLDAGWMGASPVAAPEEPGRKRRAGMERQRYPSTHLPVTAGPHARQDKVFDPALKHFDHAYRPGEPVFTDQGLESEWWQMQECAMEHVLTAICGTRWREHLVLRGSMLMPLWVGPAARRPRDLDFVVVPADMEPVGGDAERMIGDIVEGVSDGVPDMPGLAFDRDGVTTESIWTYERAEGRRIVLPWSWEDLPRGSVQIDAVFREPLPEEPVRAVVGREEVRAAGPELSLAWKVLWLFTDAYPQGKDLYDAVLLAERCSLDRDLLLRVLEPTISQEMGVSAESVDETFLRSESTDTYIEEEWGHFARECPWVEGTCEEWLRRFEEAMAPVFHRG</sequence>
<evidence type="ECO:0000313" key="3">
    <source>
        <dbReference type="Proteomes" id="UP001165685"/>
    </source>
</evidence>
<name>A0ABT4TNS3_9ACTN</name>
<dbReference type="RefSeq" id="WP_270678690.1">
    <property type="nucleotide sequence ID" value="NZ_JAQFWP010000028.1"/>
</dbReference>
<organism evidence="2 3">
    <name type="scientific">Nocardiopsis suaedae</name>
    <dbReference type="NCBI Taxonomy" id="3018444"/>
    <lineage>
        <taxon>Bacteria</taxon>
        <taxon>Bacillati</taxon>
        <taxon>Actinomycetota</taxon>
        <taxon>Actinomycetes</taxon>
        <taxon>Streptosporangiales</taxon>
        <taxon>Nocardiopsidaceae</taxon>
        <taxon>Nocardiopsis</taxon>
    </lineage>
</organism>
<feature type="region of interest" description="Disordered" evidence="1">
    <location>
        <begin position="224"/>
        <end position="254"/>
    </location>
</feature>
<dbReference type="Proteomes" id="UP001165685">
    <property type="component" value="Unassembled WGS sequence"/>
</dbReference>
<dbReference type="Pfam" id="PF08843">
    <property type="entry name" value="AbiEii"/>
    <property type="match status" value="1"/>
</dbReference>
<gene>
    <name evidence="2" type="ORF">O4U47_16060</name>
</gene>
<keyword evidence="3" id="KW-1185">Reference proteome</keyword>